<keyword evidence="7" id="KW-0067">ATP-binding</keyword>
<dbReference type="SUPFAM" id="SSF81301">
    <property type="entry name" value="Nucleotidyltransferase"/>
    <property type="match status" value="1"/>
</dbReference>
<comment type="caution">
    <text evidence="11">The sequence shown here is derived from an EMBL/GenBank/DDBJ whole genome shotgun (WGS) entry which is preliminary data.</text>
</comment>
<protein>
    <submittedName>
        <fullName evidence="11">Nucleotidyltransferase family protein</fullName>
    </submittedName>
</protein>
<name>A0A936TDG2_9ACTN</name>
<evidence type="ECO:0000256" key="3">
    <source>
        <dbReference type="ARBA" id="ARBA00022679"/>
    </source>
</evidence>
<sequence>MDVDSVTLPSLVSDHRADIENLVRRHRGRSISLFGSVARGESNSESDIDFLVDFEPTSSLLDLIHLEEALSDLLGVEVDVVSAGALLHRDDEIRRDALPL</sequence>
<gene>
    <name evidence="11" type="ORF">IPN02_10960</name>
</gene>
<dbReference type="GO" id="GO:0016779">
    <property type="term" value="F:nucleotidyltransferase activity"/>
    <property type="evidence" value="ECO:0007669"/>
    <property type="project" value="UniProtKB-KW"/>
</dbReference>
<evidence type="ECO:0000256" key="2">
    <source>
        <dbReference type="ARBA" id="ARBA00022649"/>
    </source>
</evidence>
<dbReference type="EMBL" id="JADJZA010000007">
    <property type="protein sequence ID" value="MBK9297328.1"/>
    <property type="molecule type" value="Genomic_DNA"/>
</dbReference>
<comment type="similarity">
    <text evidence="9">Belongs to the MntA antitoxin family.</text>
</comment>
<dbReference type="Proteomes" id="UP000727993">
    <property type="component" value="Unassembled WGS sequence"/>
</dbReference>
<organism evidence="11 12">
    <name type="scientific">Candidatus Neomicrothrix subdominans</name>
    <dbReference type="NCBI Taxonomy" id="2954438"/>
    <lineage>
        <taxon>Bacteria</taxon>
        <taxon>Bacillati</taxon>
        <taxon>Actinomycetota</taxon>
        <taxon>Acidimicrobiia</taxon>
        <taxon>Acidimicrobiales</taxon>
        <taxon>Microthrixaceae</taxon>
        <taxon>Candidatus Neomicrothrix</taxon>
    </lineage>
</organism>
<evidence type="ECO:0000256" key="5">
    <source>
        <dbReference type="ARBA" id="ARBA00022723"/>
    </source>
</evidence>
<evidence type="ECO:0000313" key="12">
    <source>
        <dbReference type="Proteomes" id="UP000727993"/>
    </source>
</evidence>
<evidence type="ECO:0000256" key="9">
    <source>
        <dbReference type="ARBA" id="ARBA00038276"/>
    </source>
</evidence>
<evidence type="ECO:0000256" key="1">
    <source>
        <dbReference type="ARBA" id="ARBA00001946"/>
    </source>
</evidence>
<comment type="cofactor">
    <cofactor evidence="1">
        <name>Mg(2+)</name>
        <dbReference type="ChEBI" id="CHEBI:18420"/>
    </cofactor>
</comment>
<dbReference type="AlphaFoldDB" id="A0A936TDG2"/>
<accession>A0A936TDG2</accession>
<dbReference type="GO" id="GO:0046872">
    <property type="term" value="F:metal ion binding"/>
    <property type="evidence" value="ECO:0007669"/>
    <property type="project" value="UniProtKB-KW"/>
</dbReference>
<dbReference type="InterPro" id="IPR043519">
    <property type="entry name" value="NT_sf"/>
</dbReference>
<dbReference type="InterPro" id="IPR052038">
    <property type="entry name" value="Type-VII_TA_antitoxin"/>
</dbReference>
<dbReference type="PANTHER" id="PTHR33571">
    <property type="entry name" value="SSL8005 PROTEIN"/>
    <property type="match status" value="1"/>
</dbReference>
<evidence type="ECO:0000256" key="7">
    <source>
        <dbReference type="ARBA" id="ARBA00022840"/>
    </source>
</evidence>
<keyword evidence="3" id="KW-0808">Transferase</keyword>
<evidence type="ECO:0000313" key="11">
    <source>
        <dbReference type="EMBL" id="MBK9297328.1"/>
    </source>
</evidence>
<dbReference type="GO" id="GO:0005524">
    <property type="term" value="F:ATP binding"/>
    <property type="evidence" value="ECO:0007669"/>
    <property type="project" value="UniProtKB-KW"/>
</dbReference>
<keyword evidence="4" id="KW-0548">Nucleotidyltransferase</keyword>
<keyword evidence="5" id="KW-0479">Metal-binding</keyword>
<dbReference type="InterPro" id="IPR002934">
    <property type="entry name" value="Polymerase_NTP_transf_dom"/>
</dbReference>
<reference evidence="11 12" key="1">
    <citation type="submission" date="2020-10" db="EMBL/GenBank/DDBJ databases">
        <title>Connecting structure to function with the recovery of over 1000 high-quality activated sludge metagenome-assembled genomes encoding full-length rRNA genes using long-read sequencing.</title>
        <authorList>
            <person name="Singleton C.M."/>
            <person name="Petriglieri F."/>
            <person name="Kristensen J.M."/>
            <person name="Kirkegaard R.H."/>
            <person name="Michaelsen T.Y."/>
            <person name="Andersen M.H."/>
            <person name="Karst S.M."/>
            <person name="Dueholm M.S."/>
            <person name="Nielsen P.H."/>
            <person name="Albertsen M."/>
        </authorList>
    </citation>
    <scope>NUCLEOTIDE SEQUENCE [LARGE SCALE GENOMIC DNA]</scope>
    <source>
        <strain evidence="11">Lyne_18-Q3-R50-59_MAXAC.006</strain>
    </source>
</reference>
<evidence type="ECO:0000256" key="6">
    <source>
        <dbReference type="ARBA" id="ARBA00022741"/>
    </source>
</evidence>
<dbReference type="Pfam" id="PF01909">
    <property type="entry name" value="NTP_transf_2"/>
    <property type="match status" value="1"/>
</dbReference>
<proteinExistence type="inferred from homology"/>
<dbReference type="CDD" id="cd05403">
    <property type="entry name" value="NT_KNTase_like"/>
    <property type="match status" value="1"/>
</dbReference>
<feature type="domain" description="Polymerase nucleotidyl transferase" evidence="10">
    <location>
        <begin position="22"/>
        <end position="81"/>
    </location>
</feature>
<keyword evidence="6" id="KW-0547">Nucleotide-binding</keyword>
<keyword evidence="8" id="KW-0460">Magnesium</keyword>
<evidence type="ECO:0000256" key="4">
    <source>
        <dbReference type="ARBA" id="ARBA00022695"/>
    </source>
</evidence>
<dbReference type="PANTHER" id="PTHR33571:SF14">
    <property type="entry name" value="PROTEIN ADENYLYLTRANSFERASE MJ0435-RELATED"/>
    <property type="match status" value="1"/>
</dbReference>
<dbReference type="Gene3D" id="3.30.460.10">
    <property type="entry name" value="Beta Polymerase, domain 2"/>
    <property type="match status" value="1"/>
</dbReference>
<evidence type="ECO:0000259" key="10">
    <source>
        <dbReference type="Pfam" id="PF01909"/>
    </source>
</evidence>
<evidence type="ECO:0000256" key="8">
    <source>
        <dbReference type="ARBA" id="ARBA00022842"/>
    </source>
</evidence>
<keyword evidence="2" id="KW-1277">Toxin-antitoxin system</keyword>